<proteinExistence type="predicted"/>
<organism evidence="1 2">
    <name type="scientific">Jatropha curcas</name>
    <name type="common">Barbados nut</name>
    <dbReference type="NCBI Taxonomy" id="180498"/>
    <lineage>
        <taxon>Eukaryota</taxon>
        <taxon>Viridiplantae</taxon>
        <taxon>Streptophyta</taxon>
        <taxon>Embryophyta</taxon>
        <taxon>Tracheophyta</taxon>
        <taxon>Spermatophyta</taxon>
        <taxon>Magnoliopsida</taxon>
        <taxon>eudicotyledons</taxon>
        <taxon>Gunneridae</taxon>
        <taxon>Pentapetalae</taxon>
        <taxon>rosids</taxon>
        <taxon>fabids</taxon>
        <taxon>Malpighiales</taxon>
        <taxon>Euphorbiaceae</taxon>
        <taxon>Crotonoideae</taxon>
        <taxon>Jatropheae</taxon>
        <taxon>Jatropha</taxon>
    </lineage>
</organism>
<dbReference type="Proteomes" id="UP000027138">
    <property type="component" value="Unassembled WGS sequence"/>
</dbReference>
<dbReference type="EMBL" id="KK914288">
    <property type="protein sequence ID" value="KDP42717.1"/>
    <property type="molecule type" value="Genomic_DNA"/>
</dbReference>
<keyword evidence="2" id="KW-1185">Reference proteome</keyword>
<reference evidence="1 2" key="1">
    <citation type="journal article" date="2014" name="PLoS ONE">
        <title>Global Analysis of Gene Expression Profiles in Physic Nut (Jatropha curcas L.) Seedlings Exposed to Salt Stress.</title>
        <authorList>
            <person name="Zhang L."/>
            <person name="Zhang C."/>
            <person name="Wu P."/>
            <person name="Chen Y."/>
            <person name="Li M."/>
            <person name="Jiang H."/>
            <person name="Wu G."/>
        </authorList>
    </citation>
    <scope>NUCLEOTIDE SEQUENCE [LARGE SCALE GENOMIC DNA]</scope>
    <source>
        <strain evidence="2">cv. GZQX0401</strain>
        <tissue evidence="1">Young leaves</tissue>
    </source>
</reference>
<sequence>MSRMDMFDARLNGMETMIADRFQSKEFMHGSHDSRIDTMQGHYEGIASQLQTVIQLLQPHPPPPPED</sequence>
<protein>
    <submittedName>
        <fullName evidence="1">Uncharacterized protein</fullName>
    </submittedName>
</protein>
<gene>
    <name evidence="1" type="ORF">JCGZ_23657</name>
</gene>
<accession>A0A067L2V6</accession>
<evidence type="ECO:0000313" key="2">
    <source>
        <dbReference type="Proteomes" id="UP000027138"/>
    </source>
</evidence>
<evidence type="ECO:0000313" key="1">
    <source>
        <dbReference type="EMBL" id="KDP42717.1"/>
    </source>
</evidence>
<dbReference type="AlphaFoldDB" id="A0A067L2V6"/>
<name>A0A067L2V6_JATCU</name>